<gene>
    <name evidence="3" type="ORF">ALO40_102484</name>
</gene>
<dbReference type="EMBL" id="LJRR01000239">
    <property type="protein sequence ID" value="KPZ15045.1"/>
    <property type="molecule type" value="Genomic_DNA"/>
</dbReference>
<dbReference type="Proteomes" id="UP000050317">
    <property type="component" value="Unassembled WGS sequence"/>
</dbReference>
<evidence type="ECO:0000256" key="2">
    <source>
        <dbReference type="ARBA" id="ARBA00022649"/>
    </source>
</evidence>
<dbReference type="RefSeq" id="WP_024419628.1">
    <property type="nucleotide sequence ID" value="NZ_LJRR01000239.1"/>
</dbReference>
<keyword evidence="2" id="KW-1277">Toxin-antitoxin system</keyword>
<dbReference type="InterPro" id="IPR007712">
    <property type="entry name" value="RelE/ParE_toxin"/>
</dbReference>
<name>A0A0Q0CQK8_9PSED</name>
<dbReference type="PANTHER" id="PTHR33755:SF6">
    <property type="entry name" value="PLASMID STABILIZATION SYSTEM PROTEIN"/>
    <property type="match status" value="1"/>
</dbReference>
<reference evidence="3 4" key="1">
    <citation type="submission" date="2015-09" db="EMBL/GenBank/DDBJ databases">
        <title>Genome announcement of multiple Pseudomonas syringae strains.</title>
        <authorList>
            <person name="Thakur S."/>
            <person name="Wang P.W."/>
            <person name="Gong Y."/>
            <person name="Weir B.S."/>
            <person name="Guttman D.S."/>
        </authorList>
    </citation>
    <scope>NUCLEOTIDE SEQUENCE [LARGE SCALE GENOMIC DNA]</scope>
    <source>
        <strain evidence="3 4">ICMP3963</strain>
    </source>
</reference>
<dbReference type="PANTHER" id="PTHR33755">
    <property type="entry name" value="TOXIN PARE1-RELATED"/>
    <property type="match status" value="1"/>
</dbReference>
<protein>
    <submittedName>
        <fullName evidence="3">Plasmid stabilization system</fullName>
    </submittedName>
</protein>
<evidence type="ECO:0000313" key="4">
    <source>
        <dbReference type="Proteomes" id="UP000050317"/>
    </source>
</evidence>
<dbReference type="Pfam" id="PF05016">
    <property type="entry name" value="ParE_toxin"/>
    <property type="match status" value="1"/>
</dbReference>
<accession>A0A0Q0CQK8</accession>
<dbReference type="PATRIC" id="fig|251703.9.peg.1340"/>
<dbReference type="InterPro" id="IPR035093">
    <property type="entry name" value="RelE/ParE_toxin_dom_sf"/>
</dbReference>
<evidence type="ECO:0000256" key="1">
    <source>
        <dbReference type="ARBA" id="ARBA00006226"/>
    </source>
</evidence>
<dbReference type="AlphaFoldDB" id="A0A0Q0CQK8"/>
<sequence length="102" mass="11794">MLPVVWLSPALDDLREIATYIAWENPSAARRLKSLLQEAIEPVAEHPYLYRSGRAPGTRELVAHPNYVLVYRVTLERIEVVNVIHARQEYPGFGEQWNRKPT</sequence>
<comment type="caution">
    <text evidence="3">The sequence shown here is derived from an EMBL/GenBank/DDBJ whole genome shotgun (WGS) entry which is preliminary data.</text>
</comment>
<evidence type="ECO:0000313" key="3">
    <source>
        <dbReference type="EMBL" id="KPZ15045.1"/>
    </source>
</evidence>
<organism evidence="3 4">
    <name type="scientific">Pseudomonas syringae pv. viburni</name>
    <dbReference type="NCBI Taxonomy" id="251703"/>
    <lineage>
        <taxon>Bacteria</taxon>
        <taxon>Pseudomonadati</taxon>
        <taxon>Pseudomonadota</taxon>
        <taxon>Gammaproteobacteria</taxon>
        <taxon>Pseudomonadales</taxon>
        <taxon>Pseudomonadaceae</taxon>
        <taxon>Pseudomonas</taxon>
    </lineage>
</organism>
<dbReference type="NCBIfam" id="TIGR02385">
    <property type="entry name" value="RelE_StbE"/>
    <property type="match status" value="1"/>
</dbReference>
<dbReference type="Gene3D" id="3.30.2310.20">
    <property type="entry name" value="RelE-like"/>
    <property type="match status" value="1"/>
</dbReference>
<proteinExistence type="inferred from homology"/>
<dbReference type="InterPro" id="IPR051803">
    <property type="entry name" value="TA_system_RelE-like_toxin"/>
</dbReference>
<comment type="similarity">
    <text evidence="1">Belongs to the RelE toxin family.</text>
</comment>